<dbReference type="PANTHER" id="PTHR32322">
    <property type="entry name" value="INNER MEMBRANE TRANSPORTER"/>
    <property type="match status" value="1"/>
</dbReference>
<evidence type="ECO:0000256" key="6">
    <source>
        <dbReference type="ARBA" id="ARBA00023136"/>
    </source>
</evidence>
<dbReference type="EMBL" id="VBAP01000045">
    <property type="protein sequence ID" value="TMI75254.1"/>
    <property type="molecule type" value="Genomic_DNA"/>
</dbReference>
<evidence type="ECO:0000256" key="2">
    <source>
        <dbReference type="ARBA" id="ARBA00007362"/>
    </source>
</evidence>
<dbReference type="InterPro" id="IPR000620">
    <property type="entry name" value="EamA_dom"/>
</dbReference>
<dbReference type="GO" id="GO:0005886">
    <property type="term" value="C:plasma membrane"/>
    <property type="evidence" value="ECO:0007669"/>
    <property type="project" value="UniProtKB-SubCell"/>
</dbReference>
<evidence type="ECO:0000256" key="5">
    <source>
        <dbReference type="ARBA" id="ARBA00022989"/>
    </source>
</evidence>
<feature type="transmembrane region" description="Helical" evidence="7">
    <location>
        <begin position="237"/>
        <end position="256"/>
    </location>
</feature>
<evidence type="ECO:0000313" key="10">
    <source>
        <dbReference type="Proteomes" id="UP000318834"/>
    </source>
</evidence>
<accession>A0A537IVA2</accession>
<evidence type="ECO:0000256" key="7">
    <source>
        <dbReference type="SAM" id="Phobius"/>
    </source>
</evidence>
<feature type="transmembrane region" description="Helical" evidence="7">
    <location>
        <begin position="171"/>
        <end position="194"/>
    </location>
</feature>
<feature type="transmembrane region" description="Helical" evidence="7">
    <location>
        <begin position="262"/>
        <end position="280"/>
    </location>
</feature>
<evidence type="ECO:0000256" key="3">
    <source>
        <dbReference type="ARBA" id="ARBA00022475"/>
    </source>
</evidence>
<evidence type="ECO:0000256" key="1">
    <source>
        <dbReference type="ARBA" id="ARBA00004651"/>
    </source>
</evidence>
<feature type="transmembrane region" description="Helical" evidence="7">
    <location>
        <begin position="93"/>
        <end position="112"/>
    </location>
</feature>
<name>A0A537IVA2_9BACT</name>
<evidence type="ECO:0000313" key="9">
    <source>
        <dbReference type="EMBL" id="TMI75254.1"/>
    </source>
</evidence>
<feature type="transmembrane region" description="Helical" evidence="7">
    <location>
        <begin position="63"/>
        <end position="87"/>
    </location>
</feature>
<keyword evidence="4 7" id="KW-0812">Transmembrane</keyword>
<dbReference type="InterPro" id="IPR050638">
    <property type="entry name" value="AA-Vitamin_Transporters"/>
</dbReference>
<dbReference type="SUPFAM" id="SSF103481">
    <property type="entry name" value="Multidrug resistance efflux transporter EmrE"/>
    <property type="match status" value="2"/>
</dbReference>
<protein>
    <submittedName>
        <fullName evidence="9">DMT family transporter</fullName>
    </submittedName>
</protein>
<evidence type="ECO:0000259" key="8">
    <source>
        <dbReference type="Pfam" id="PF00892"/>
    </source>
</evidence>
<feature type="transmembrane region" description="Helical" evidence="7">
    <location>
        <begin position="35"/>
        <end position="56"/>
    </location>
</feature>
<dbReference type="PANTHER" id="PTHR32322:SF18">
    <property type="entry name" value="S-ADENOSYLMETHIONINE_S-ADENOSYLHOMOCYSTEINE TRANSPORTER"/>
    <property type="match status" value="1"/>
</dbReference>
<reference evidence="9 10" key="1">
    <citation type="journal article" date="2019" name="Nat. Microbiol.">
        <title>Mediterranean grassland soil C-N compound turnover is dependent on rainfall and depth, and is mediated by genomically divergent microorganisms.</title>
        <authorList>
            <person name="Diamond S."/>
            <person name="Andeer P.F."/>
            <person name="Li Z."/>
            <person name="Crits-Christoph A."/>
            <person name="Burstein D."/>
            <person name="Anantharaman K."/>
            <person name="Lane K.R."/>
            <person name="Thomas B.C."/>
            <person name="Pan C."/>
            <person name="Northen T.R."/>
            <person name="Banfield J.F."/>
        </authorList>
    </citation>
    <scope>NUCLEOTIDE SEQUENCE [LARGE SCALE GENOMIC DNA]</scope>
    <source>
        <strain evidence="9">NP_8</strain>
    </source>
</reference>
<feature type="transmembrane region" description="Helical" evidence="7">
    <location>
        <begin position="121"/>
        <end position="140"/>
    </location>
</feature>
<feature type="domain" description="EamA" evidence="8">
    <location>
        <begin position="1"/>
        <end position="134"/>
    </location>
</feature>
<dbReference type="AlphaFoldDB" id="A0A537IVA2"/>
<comment type="caution">
    <text evidence="9">The sequence shown here is derived from an EMBL/GenBank/DDBJ whole genome shotgun (WGS) entry which is preliminary data.</text>
</comment>
<dbReference type="Pfam" id="PF00892">
    <property type="entry name" value="EamA"/>
    <property type="match status" value="2"/>
</dbReference>
<feature type="domain" description="EamA" evidence="8">
    <location>
        <begin position="145"/>
        <end position="277"/>
    </location>
</feature>
<comment type="similarity">
    <text evidence="2">Belongs to the EamA transporter family.</text>
</comment>
<evidence type="ECO:0000256" key="4">
    <source>
        <dbReference type="ARBA" id="ARBA00022692"/>
    </source>
</evidence>
<proteinExistence type="inferred from homology"/>
<sequence length="284" mass="29898">MGDLLILLSAVLFGFSPILIKVAYSYGVTPLTVLALRYAIATILFWGGVAVLGVRLRFPRHAILALVAMGLTLVPVQIFSFLLALAYLPASSASVLAYVYPLHVAWMGWVFLRERIRWEEVALLVAVVTGAMLVAGQTPVISARPGLVAISVATLSNALYYIAARRMLRDILPLPAQGILLAAGAAVFVSAGAMTGRLSLALPLPALLAIFGTAVLGSLLAPLLVLGGLRVLPAARAAMLGTVEPVVTVLLSILWLGDRVSFIRAVGMALVLVGIGLAHVRRPL</sequence>
<keyword evidence="6 7" id="KW-0472">Membrane</keyword>
<keyword evidence="3" id="KW-1003">Cell membrane</keyword>
<keyword evidence="5 7" id="KW-1133">Transmembrane helix</keyword>
<gene>
    <name evidence="9" type="ORF">E6H05_06850</name>
</gene>
<feature type="transmembrane region" description="Helical" evidence="7">
    <location>
        <begin position="206"/>
        <end position="225"/>
    </location>
</feature>
<comment type="subcellular location">
    <subcellularLocation>
        <location evidence="1">Cell membrane</location>
        <topology evidence="1">Multi-pass membrane protein</topology>
    </subcellularLocation>
</comment>
<organism evidence="9 10">
    <name type="scientific">Candidatus Segetimicrobium genomatis</name>
    <dbReference type="NCBI Taxonomy" id="2569760"/>
    <lineage>
        <taxon>Bacteria</taxon>
        <taxon>Bacillati</taxon>
        <taxon>Candidatus Sysuimicrobiota</taxon>
        <taxon>Candidatus Sysuimicrobiia</taxon>
        <taxon>Candidatus Sysuimicrobiales</taxon>
        <taxon>Candidatus Segetimicrobiaceae</taxon>
        <taxon>Candidatus Segetimicrobium</taxon>
    </lineage>
</organism>
<dbReference type="Proteomes" id="UP000318834">
    <property type="component" value="Unassembled WGS sequence"/>
</dbReference>
<feature type="transmembrane region" description="Helical" evidence="7">
    <location>
        <begin position="146"/>
        <end position="164"/>
    </location>
</feature>
<dbReference type="InterPro" id="IPR037185">
    <property type="entry name" value="EmrE-like"/>
</dbReference>